<keyword evidence="1" id="KW-1133">Transmembrane helix</keyword>
<organism evidence="3 4">
    <name type="scientific">Shewanella colwelliana</name>
    <name type="common">Alteromonas colwelliana</name>
    <dbReference type="NCBI Taxonomy" id="23"/>
    <lineage>
        <taxon>Bacteria</taxon>
        <taxon>Pseudomonadati</taxon>
        <taxon>Pseudomonadota</taxon>
        <taxon>Gammaproteobacteria</taxon>
        <taxon>Alteromonadales</taxon>
        <taxon>Shewanellaceae</taxon>
        <taxon>Shewanella</taxon>
    </lineage>
</organism>
<gene>
    <name evidence="3" type="ORF">BEL05_06780</name>
    <name evidence="2" type="ORF">TUM3794_31730</name>
</gene>
<evidence type="ECO:0000313" key="3">
    <source>
        <dbReference type="EMBL" id="OEG73094.1"/>
    </source>
</evidence>
<dbReference type="Proteomes" id="UP000095230">
    <property type="component" value="Unassembled WGS sequence"/>
</dbReference>
<feature type="transmembrane region" description="Helical" evidence="1">
    <location>
        <begin position="123"/>
        <end position="142"/>
    </location>
</feature>
<keyword evidence="1" id="KW-0472">Membrane</keyword>
<dbReference type="EMBL" id="MCBT01000044">
    <property type="protein sequence ID" value="OEG73094.1"/>
    <property type="molecule type" value="Genomic_DNA"/>
</dbReference>
<evidence type="ECO:0000313" key="2">
    <source>
        <dbReference type="EMBL" id="GIU44223.1"/>
    </source>
</evidence>
<proteinExistence type="predicted"/>
<sequence length="143" mass="16076">MSKTYSMLGYAGLLPFIISTGLILMGQTLFSIDPLMLFITYSAIILSFLAGTLWGRESSKVHYLNDDKLLIISNVVSVLAWVTIVINHLYVSLIILMLGYVVVYRLDKQQWRDKTLSDDYIQLRTYLTGVALVCHVIVIGIGN</sequence>
<evidence type="ECO:0000313" key="4">
    <source>
        <dbReference type="Proteomes" id="UP000095230"/>
    </source>
</evidence>
<dbReference type="PANTHER" id="PTHR15887:SF1">
    <property type="entry name" value="TRANSMEMBRANE PROTEIN 69"/>
    <property type="match status" value="1"/>
</dbReference>
<keyword evidence="1" id="KW-0812">Transmembrane</keyword>
<protein>
    <recommendedName>
        <fullName evidence="6">DUF3429 domain-containing protein</fullName>
    </recommendedName>
</protein>
<dbReference type="RefSeq" id="WP_028763161.1">
    <property type="nucleotide sequence ID" value="NZ_BPEU01000025.1"/>
</dbReference>
<dbReference type="Proteomes" id="UP000773469">
    <property type="component" value="Unassembled WGS sequence"/>
</dbReference>
<dbReference type="EMBL" id="BPEU01000025">
    <property type="protein sequence ID" value="GIU44223.1"/>
    <property type="molecule type" value="Genomic_DNA"/>
</dbReference>
<dbReference type="InterPro" id="IPR021836">
    <property type="entry name" value="DUF3429"/>
</dbReference>
<dbReference type="OrthoDB" id="8591832at2"/>
<reference evidence="2 5" key="2">
    <citation type="submission" date="2021-05" db="EMBL/GenBank/DDBJ databases">
        <title>Molecular characterization for Shewanella algae harboring chromosomal blaOXA-55-like strains isolated from clinical and environment sample.</title>
        <authorList>
            <person name="Ohama Y."/>
            <person name="Aoki K."/>
            <person name="Harada S."/>
            <person name="Moriya K."/>
            <person name="Ishii Y."/>
            <person name="Tateda K."/>
        </authorList>
    </citation>
    <scope>NUCLEOTIDE SEQUENCE [LARGE SCALE GENOMIC DNA]</scope>
    <source>
        <strain evidence="2 5">MBTL60-118</strain>
    </source>
</reference>
<reference evidence="3 4" key="1">
    <citation type="submission" date="2016-07" db="EMBL/GenBank/DDBJ databases">
        <title>Whole-genome of two Shewanella species isolated from a digestive organ of sea cucumber Apostichopus japonicus Selenka 1867.</title>
        <authorList>
            <person name="Hong H.-H."/>
            <person name="Choi H."/>
            <person name="Cheon S."/>
            <person name="Oh J.-S."/>
            <person name="Lee H.-G."/>
            <person name="Park C."/>
        </authorList>
    </citation>
    <scope>NUCLEOTIDE SEQUENCE [LARGE SCALE GENOMIC DNA]</scope>
    <source>
        <strain evidence="3 4">CSB03KR</strain>
    </source>
</reference>
<comment type="caution">
    <text evidence="3">The sequence shown here is derived from an EMBL/GenBank/DDBJ whole genome shotgun (WGS) entry which is preliminary data.</text>
</comment>
<dbReference type="PANTHER" id="PTHR15887">
    <property type="entry name" value="TRANSMEMBRANE PROTEIN 69"/>
    <property type="match status" value="1"/>
</dbReference>
<feature type="transmembrane region" description="Helical" evidence="1">
    <location>
        <begin position="35"/>
        <end position="54"/>
    </location>
</feature>
<name>A0A1E5IR97_SHECO</name>
<accession>A0A1E5IR97</accession>
<dbReference type="Pfam" id="PF11911">
    <property type="entry name" value="DUF3429"/>
    <property type="match status" value="1"/>
</dbReference>
<keyword evidence="5" id="KW-1185">Reference proteome</keyword>
<evidence type="ECO:0008006" key="6">
    <source>
        <dbReference type="Google" id="ProtNLM"/>
    </source>
</evidence>
<dbReference type="STRING" id="23.BEL05_06780"/>
<feature type="transmembrane region" description="Helical" evidence="1">
    <location>
        <begin position="7"/>
        <end position="29"/>
    </location>
</feature>
<evidence type="ECO:0000313" key="5">
    <source>
        <dbReference type="Proteomes" id="UP000773469"/>
    </source>
</evidence>
<feature type="transmembrane region" description="Helical" evidence="1">
    <location>
        <begin position="75"/>
        <end position="103"/>
    </location>
</feature>
<dbReference type="AlphaFoldDB" id="A0A1E5IR97"/>
<evidence type="ECO:0000256" key="1">
    <source>
        <dbReference type="SAM" id="Phobius"/>
    </source>
</evidence>